<reference evidence="5" key="1">
    <citation type="journal article" date="2012" name="BMC Genomics">
        <title>Efficient assembly and annotation of the transcriptome of catfish by RNA-Seq analysis of a doubled haploid homozygote.</title>
        <authorList>
            <person name="Liu S."/>
            <person name="Zhang Y."/>
            <person name="Zhou Z."/>
            <person name="Waldbieser G."/>
            <person name="Sun F."/>
            <person name="Lu J."/>
            <person name="Zhang J."/>
            <person name="Jiang Y."/>
            <person name="Zhang H."/>
            <person name="Wang X."/>
            <person name="Rajendran K.V."/>
            <person name="Khoo L."/>
            <person name="Kucuktas H."/>
            <person name="Peatman E."/>
            <person name="Liu Z."/>
        </authorList>
    </citation>
    <scope>NUCLEOTIDE SEQUENCE</scope>
    <source>
        <tissue evidence="5">Mixed</tissue>
    </source>
</reference>
<keyword evidence="4" id="KW-0106">Calcium</keyword>
<dbReference type="InterPro" id="IPR018252">
    <property type="entry name" value="Annexin_repeat_CS"/>
</dbReference>
<evidence type="ECO:0000256" key="3">
    <source>
        <dbReference type="ARBA" id="ARBA00023216"/>
    </source>
</evidence>
<dbReference type="GO" id="GO:0012506">
    <property type="term" value="C:vesicle membrane"/>
    <property type="evidence" value="ECO:0007669"/>
    <property type="project" value="TreeGrafter"/>
</dbReference>
<dbReference type="PRINTS" id="PR00196">
    <property type="entry name" value="ANNEXIN"/>
</dbReference>
<dbReference type="FunFam" id="1.10.220.10:FF:000003">
    <property type="entry name" value="Annexin"/>
    <property type="match status" value="1"/>
</dbReference>
<dbReference type="InterPro" id="IPR037104">
    <property type="entry name" value="Annexin_sf"/>
</dbReference>
<name>W5U8M5_ICTPU</name>
<dbReference type="GO" id="GO:0001786">
    <property type="term" value="F:phosphatidylserine binding"/>
    <property type="evidence" value="ECO:0007669"/>
    <property type="project" value="TreeGrafter"/>
</dbReference>
<accession>W5U8M5</accession>
<evidence type="ECO:0000256" key="2">
    <source>
        <dbReference type="ARBA" id="ARBA00022737"/>
    </source>
</evidence>
<dbReference type="InterPro" id="IPR018502">
    <property type="entry name" value="Annexin_repeat"/>
</dbReference>
<dbReference type="PANTHER" id="PTHR10502:SF8">
    <property type="entry name" value="ANNEXIN"/>
    <property type="match status" value="1"/>
</dbReference>
<dbReference type="GO" id="GO:0005544">
    <property type="term" value="F:calcium-dependent phospholipid binding"/>
    <property type="evidence" value="ECO:0007669"/>
    <property type="project" value="UniProtKB-KW"/>
</dbReference>
<keyword evidence="4" id="KW-0111">Calcium/phospholipid-binding</keyword>
<organism evidence="5">
    <name type="scientific">Ictalurus punctatus</name>
    <name type="common">Channel catfish</name>
    <name type="synonym">Silurus punctatus</name>
    <dbReference type="NCBI Taxonomy" id="7998"/>
    <lineage>
        <taxon>Eukaryota</taxon>
        <taxon>Metazoa</taxon>
        <taxon>Chordata</taxon>
        <taxon>Craniata</taxon>
        <taxon>Vertebrata</taxon>
        <taxon>Euteleostomi</taxon>
        <taxon>Actinopterygii</taxon>
        <taxon>Neopterygii</taxon>
        <taxon>Teleostei</taxon>
        <taxon>Ostariophysi</taxon>
        <taxon>Siluriformes</taxon>
        <taxon>Ictaluridae</taxon>
        <taxon>Ictalurus</taxon>
    </lineage>
</organism>
<evidence type="ECO:0000256" key="4">
    <source>
        <dbReference type="RuleBase" id="RU003540"/>
    </source>
</evidence>
<dbReference type="PROSITE" id="PS00223">
    <property type="entry name" value="ANNEXIN_1"/>
    <property type="match status" value="1"/>
</dbReference>
<dbReference type="Gene3D" id="1.10.220.10">
    <property type="entry name" value="Annexin"/>
    <property type="match status" value="4"/>
</dbReference>
<dbReference type="GO" id="GO:0005634">
    <property type="term" value="C:nucleus"/>
    <property type="evidence" value="ECO:0007669"/>
    <property type="project" value="TreeGrafter"/>
</dbReference>
<evidence type="ECO:0000313" key="5">
    <source>
        <dbReference type="EMBL" id="AHH37924.1"/>
    </source>
</evidence>
<dbReference type="PANTHER" id="PTHR10502">
    <property type="entry name" value="ANNEXIN"/>
    <property type="match status" value="1"/>
</dbReference>
<dbReference type="Pfam" id="PF00191">
    <property type="entry name" value="Annexin"/>
    <property type="match status" value="4"/>
</dbReference>
<protein>
    <recommendedName>
        <fullName evidence="4">Annexin</fullName>
    </recommendedName>
</protein>
<dbReference type="PROSITE" id="PS51897">
    <property type="entry name" value="ANNEXIN_2"/>
    <property type="match status" value="4"/>
</dbReference>
<sequence>MKDHTHTHTHPRIKLYRHTAVSALASCSEMENEPITVEYIPAKQSMWWGTLGTVRPFLPFDPYLDARQINTALNKKNADVMTVMKILTNRTNAQRQGIASAYQNHTQKVDLSATLKKSLSGAVQELLLALMMTPARFDAHRLRQSMEGLGTDEEALLEVLCTRSPDQLRDITVAYHEAYGRYLENDLISETSKEFTKLVLAILKKEELNTPGKIDYELIDQDVKQLRDAVIGKKSNPEPWIQVLTSRNSDHLNRVLSRLEDQKGETVDKTIQNNFSGDLRLGLRILVQTIQNTPHFLAQRLHTCMKKNAVVRGIMVARSEEDLLWVRVEFHKLTNLSLYSTIQKEFKGELQLALLALCRSEDG</sequence>
<dbReference type="SMART" id="SM00335">
    <property type="entry name" value="ANX"/>
    <property type="match status" value="3"/>
</dbReference>
<dbReference type="GO" id="GO:0005737">
    <property type="term" value="C:cytoplasm"/>
    <property type="evidence" value="ECO:0007669"/>
    <property type="project" value="TreeGrafter"/>
</dbReference>
<proteinExistence type="evidence at transcript level"/>
<dbReference type="GO" id="GO:0005509">
    <property type="term" value="F:calcium ion binding"/>
    <property type="evidence" value="ECO:0007669"/>
    <property type="project" value="InterPro"/>
</dbReference>
<dbReference type="InterPro" id="IPR001464">
    <property type="entry name" value="Annexin"/>
</dbReference>
<dbReference type="EMBL" id="JT407254">
    <property type="protein sequence ID" value="AHH37924.1"/>
    <property type="molecule type" value="mRNA"/>
</dbReference>
<evidence type="ECO:0000256" key="1">
    <source>
        <dbReference type="ARBA" id="ARBA00007831"/>
    </source>
</evidence>
<keyword evidence="2 4" id="KW-0677">Repeat</keyword>
<comment type="domain">
    <text evidence="4">A pair of annexin repeats may form one binding site for calcium and phospholipid.</text>
</comment>
<dbReference type="GO" id="GO:0005886">
    <property type="term" value="C:plasma membrane"/>
    <property type="evidence" value="ECO:0007669"/>
    <property type="project" value="TreeGrafter"/>
</dbReference>
<comment type="similarity">
    <text evidence="1 4">Belongs to the annexin family.</text>
</comment>
<dbReference type="SUPFAM" id="SSF47874">
    <property type="entry name" value="Annexin"/>
    <property type="match status" value="1"/>
</dbReference>
<dbReference type="AlphaFoldDB" id="W5U8M5"/>
<keyword evidence="3 4" id="KW-0041">Annexin</keyword>
<gene>
    <name evidence="5" type="primary">Anxa2</name>
</gene>